<organism evidence="1 2">
    <name type="scientific">Entomophthora muscae</name>
    <dbReference type="NCBI Taxonomy" id="34485"/>
    <lineage>
        <taxon>Eukaryota</taxon>
        <taxon>Fungi</taxon>
        <taxon>Fungi incertae sedis</taxon>
        <taxon>Zoopagomycota</taxon>
        <taxon>Entomophthoromycotina</taxon>
        <taxon>Entomophthoromycetes</taxon>
        <taxon>Entomophthorales</taxon>
        <taxon>Entomophthoraceae</taxon>
        <taxon>Entomophthora</taxon>
    </lineage>
</organism>
<keyword evidence="2" id="KW-1185">Reference proteome</keyword>
<dbReference type="EMBL" id="QTSX02005035">
    <property type="protein sequence ID" value="KAJ9061876.1"/>
    <property type="molecule type" value="Genomic_DNA"/>
</dbReference>
<gene>
    <name evidence="1" type="ORF">DSO57_1016115</name>
</gene>
<accession>A0ACC2SHN3</accession>
<evidence type="ECO:0000313" key="2">
    <source>
        <dbReference type="Proteomes" id="UP001165960"/>
    </source>
</evidence>
<evidence type="ECO:0000313" key="1">
    <source>
        <dbReference type="EMBL" id="KAJ9061876.1"/>
    </source>
</evidence>
<dbReference type="Proteomes" id="UP001165960">
    <property type="component" value="Unassembled WGS sequence"/>
</dbReference>
<sequence>MSSRNQAYRQKHYENKPYKRKPETVPVIDLGAHLAAAAKKELSDKVVAMKFMQRSVVKETQEKETIEAKKQIAESHWVVKYSTLPIEKPKIRVAYEPGYFSWGSADTHVAGGRKSYKEFNTTVENLERQRKEELAALEMQQSVQALHITEEDMALHMSKKIRQSSPSE</sequence>
<reference evidence="1" key="1">
    <citation type="submission" date="2022-04" db="EMBL/GenBank/DDBJ databases">
        <title>Genome of the entomopathogenic fungus Entomophthora muscae.</title>
        <authorList>
            <person name="Elya C."/>
            <person name="Lovett B.R."/>
            <person name="Lee E."/>
            <person name="Macias A.M."/>
            <person name="Hajek A.E."/>
            <person name="De Bivort B.L."/>
            <person name="Kasson M.T."/>
            <person name="De Fine Licht H.H."/>
            <person name="Stajich J.E."/>
        </authorList>
    </citation>
    <scope>NUCLEOTIDE SEQUENCE</scope>
    <source>
        <strain evidence="1">Berkeley</strain>
    </source>
</reference>
<comment type="caution">
    <text evidence="1">The sequence shown here is derived from an EMBL/GenBank/DDBJ whole genome shotgun (WGS) entry which is preliminary data.</text>
</comment>
<name>A0ACC2SHN3_9FUNG</name>
<protein>
    <submittedName>
        <fullName evidence="1">Uncharacterized protein</fullName>
    </submittedName>
</protein>
<proteinExistence type="predicted"/>